<gene>
    <name evidence="2" type="ORF">HMPREF0058_0938</name>
</gene>
<dbReference type="Proteomes" id="UP000004778">
    <property type="component" value="Unassembled WGS sequence"/>
</dbReference>
<evidence type="ECO:0000313" key="3">
    <source>
        <dbReference type="Proteomes" id="UP000004778"/>
    </source>
</evidence>
<dbReference type="eggNOG" id="ENOG5031G6U">
    <property type="taxonomic scope" value="Bacteria"/>
</dbReference>
<sequence>MSEYFVGRADRDRHGSQDPMEPAIPGLPPQDDADHDLTAAAAPTGPQHVRFGVPFNGVVPIWHDGAEITWHRPTDGTDLAQVLGLGHVETEDGPSPVPEGWSERVETGTLLPPTAPDADACPVLDDAAAASGAEPGCAVGPVLMLKAITPSGRRAINDPGTGAPVPLSAPLSIEEAMGVTAGDFDITGFSVHIARLMLRAARDRAILLFTLRAPHDPEAHHLLSAPSEVDDDGVLHFHLGTLLEMEGGAWEQAQHSGGMALLDLDVPYASLLADTRTHGAHADPAQQSLDLERLVAMAQPVVDAILQPGFPFALGCSFIIPD</sequence>
<dbReference type="GeneID" id="81708605"/>
<dbReference type="EMBL" id="ACFH01000060">
    <property type="protein sequence ID" value="EEH66201.1"/>
    <property type="molecule type" value="Genomic_DNA"/>
</dbReference>
<feature type="region of interest" description="Disordered" evidence="1">
    <location>
        <begin position="1"/>
        <end position="39"/>
    </location>
</feature>
<dbReference type="AlphaFoldDB" id="C0W4Z4"/>
<dbReference type="RefSeq" id="WP_006547905.1">
    <property type="nucleotide sequence ID" value="NZ_DS999574.1"/>
</dbReference>
<name>C0W4Z4_9ACTO</name>
<comment type="caution">
    <text evidence="2">The sequence shown here is derived from an EMBL/GenBank/DDBJ whole genome shotgun (WGS) entry which is preliminary data.</text>
</comment>
<proteinExistence type="predicted"/>
<protein>
    <submittedName>
        <fullName evidence="2">Uncharacterized protein</fullName>
    </submittedName>
</protein>
<dbReference type="HOGENOM" id="CLU_985644_0_0_11"/>
<keyword evidence="3" id="KW-1185">Reference proteome</keyword>
<reference evidence="2 3" key="1">
    <citation type="submission" date="2009-01" db="EMBL/GenBank/DDBJ databases">
        <authorList>
            <person name="Qin X."/>
            <person name="Bachman B."/>
            <person name="Battles P."/>
            <person name="Bell A."/>
            <person name="Bess C."/>
            <person name="Bickham C."/>
            <person name="Chaboub L."/>
            <person name="Chen D."/>
            <person name="Coyle M."/>
            <person name="Deiros D.R."/>
            <person name="Dinh H."/>
            <person name="Forbes L."/>
            <person name="Fowler G."/>
            <person name="Francisco L."/>
            <person name="Fu Q."/>
            <person name="Gubbala S."/>
            <person name="Hale W."/>
            <person name="Han Y."/>
            <person name="Hemphill L."/>
            <person name="Highlander S.K."/>
            <person name="Hirani K."/>
            <person name="Hogues M."/>
            <person name="Jackson L."/>
            <person name="Jakkamsetti A."/>
            <person name="Javaid M."/>
            <person name="Jiang H."/>
            <person name="Korchina V."/>
            <person name="Kovar C."/>
            <person name="Lara F."/>
            <person name="Lee S."/>
            <person name="Mata R."/>
            <person name="Mathew T."/>
            <person name="Moen C."/>
            <person name="Morales K."/>
            <person name="Munidasa M."/>
            <person name="Nazareth L."/>
            <person name="Ngo R."/>
            <person name="Nguyen L."/>
            <person name="Okwuonu G."/>
            <person name="Ongeri F."/>
            <person name="Patil S."/>
            <person name="Petrosino J."/>
            <person name="Pham C."/>
            <person name="Pham P."/>
            <person name="Pu L.-L."/>
            <person name="Puazo M."/>
            <person name="Raj R."/>
            <person name="Reid J."/>
            <person name="Rouhana J."/>
            <person name="Saada N."/>
            <person name="Shang Y."/>
            <person name="Simmons D."/>
            <person name="Thornton R."/>
            <person name="Warren J."/>
            <person name="Weissenberger G."/>
            <person name="Zhang J."/>
            <person name="Zhang L."/>
            <person name="Zhou C."/>
            <person name="Zhu D."/>
            <person name="Muzny D."/>
            <person name="Worley K."/>
            <person name="Gibbs R."/>
        </authorList>
    </citation>
    <scope>NUCLEOTIDE SEQUENCE [LARGE SCALE GENOMIC DNA]</scope>
    <source>
        <strain evidence="2 3">DSM 15434</strain>
    </source>
</reference>
<organism evidence="2 3">
    <name type="scientific">Actinomyces urogenitalis DSM 15434</name>
    <dbReference type="NCBI Taxonomy" id="525246"/>
    <lineage>
        <taxon>Bacteria</taxon>
        <taxon>Bacillati</taxon>
        <taxon>Actinomycetota</taxon>
        <taxon>Actinomycetes</taxon>
        <taxon>Actinomycetales</taxon>
        <taxon>Actinomycetaceae</taxon>
        <taxon>Actinomyces</taxon>
    </lineage>
</organism>
<evidence type="ECO:0000313" key="2">
    <source>
        <dbReference type="EMBL" id="EEH66201.1"/>
    </source>
</evidence>
<accession>C0W4Z4</accession>
<evidence type="ECO:0000256" key="1">
    <source>
        <dbReference type="SAM" id="MobiDB-lite"/>
    </source>
</evidence>